<dbReference type="InterPro" id="IPR022105">
    <property type="entry name" value="DUF3645"/>
</dbReference>
<sequence>MLDVFVESSNGSWIRDTIGKPAYFSYEIDENLKCLNSETTAGRLYLALLYFKTATLDKDLFLEMNGYEICVEILKTCWQNCQYSDIEFNIILKFFENRCPDLEIPWSNYAGSEEQMFRTATYGSNPHHRNTHAIFLRLIYLLLSSYQTDFLTKIDDRIDKRCRLSLEEEKKLLSSCVQNYSNSRISDYYKDQSTQLKTKRQQKLELLYLIDEFKFFDILDESDEILRHGKELNYTLGSAKPLDGGPIRWEIPFLLFKIIFFAKCSGETLKHASQSDDCPVVFQENFRPVSGIGGGSPLVRFIEHDYFIKNIRPDLSRKLCEILLPRIDEKKTKIIDDEGENYGSYEDFIEGKCLFEAEDKIIKFLKEKHQDRLNSLLLAKAWLSHELLYHVMSYRYRVEYGLSEKREKEIAIPFRGKDLPSENSEFSHPDIMIGFTILSYLYRGLDLQQVKDGLIKLKNDRKQDGDSLLKQWVQENKNWIDEQIQKENEQFPEWLKSFKTLDLEDENRVQKVHLYLSRNFSFVQYYLSNFTFPNDTKYYEKKLTGNAHTLAGEGQTKGFSGTDDRNDTMPESIVAKRLPTQEGTNGKLLHILSREVNKKYQSEIEISSAVKLLDQVCEYAKQNKDCYILIDAGAIITEMSNFDVCKSLIKKIDERNEEYLPLSTCHIDNKKLFVYLDEVHTRGTDLKLPLTARGIVTLGKNMNKDKLMQAVMRLRDLDFKQSVILWGSKEISAEIAIINGIKIDDITKKVDHKLPENVLTINADYNCDQENEREIEEMQQVEVAPVIEKAPVSEDIWNFDTVFQQNLKEKGLRGETGYPKLKELRKCFEFTDIDGLKKLKWHIKAWLHHDILYHVMNYRYRVEYGLSENGTKQIAIPFRSKDLPSENSEFSHPDIMIGFTILSYLYRGLDVKQVKQGLINLKNDPNHNGDSLLQKWVKENKKWIDEQIVKDNDTFPEWLKSFKTLDLEDENKINKDAKHYVKKLTGNAHTLAGEGKTRGFSGTDDRNDTMPESVIPERLLSQKGTNGKMLHILSRKLNSEYIPNTEITGAIIIEMSNFDVSKYLIKKIDKRFDGIVYFSDKNNKIMVILRNEESFPLSTCHIDSKKLFVYLDEAHTRGTDLKLPLTARGIVTLSKNMNKDKLMQGVMRLRDLDFKQSIVLWGSKETTADIATINDIKADAITSKHVLTWVTYNTIQKNENDLYPVTKEKLKYVIKSRALKYQKKIEIPIDSLIIAYESESLDNIEKLYGITPYPRDPRDLLNLHMSTYLNKFYPSVQRDLERKRQLKELINEINENRNKEDRPTMQNILKRIDDKLPERILTADNDYDGNQENEKEIEEMQIVQSILVTERRPEKENDWYFDRVFERNFKENCLRGEDGYPKLKELGKCFEFTNINHLKDFKWHPRVFVTENFIRTVSNNDKLNKRYQTDYLKPVNMILIHRTGIDVCFIVISAFEAKSLIPLCYERNDPNVCLMHIDDVNGPTMVPKTNIILKEKEIHSVITIRLFNGQCRYKEEEIPMLKKCVAFVDKHCLHEDKKISEQVYNELEDRDYIVHGFMTYKLASKLTNQNERILVETETHYEIDLQNRFHSIIHESIAEDVKSIWRLSSLIRKLVQIRGKSEQYQTSELRNILEMNPEKTNDDINT</sequence>
<dbReference type="GO" id="GO:0070530">
    <property type="term" value="F:K63-linked polyubiquitin modification-dependent protein binding"/>
    <property type="evidence" value="ECO:0007669"/>
    <property type="project" value="TreeGrafter"/>
</dbReference>
<evidence type="ECO:0000256" key="5">
    <source>
        <dbReference type="ARBA" id="ARBA00022801"/>
    </source>
</evidence>
<evidence type="ECO:0000313" key="10">
    <source>
        <dbReference type="Proteomes" id="UP000663864"/>
    </source>
</evidence>
<name>A0A814SL14_9BILA</name>
<organism evidence="9 10">
    <name type="scientific">Rotaria sordida</name>
    <dbReference type="NCBI Taxonomy" id="392033"/>
    <lineage>
        <taxon>Eukaryota</taxon>
        <taxon>Metazoa</taxon>
        <taxon>Spiralia</taxon>
        <taxon>Gnathifera</taxon>
        <taxon>Rotifera</taxon>
        <taxon>Eurotatoria</taxon>
        <taxon>Bdelloidea</taxon>
        <taxon>Philodinida</taxon>
        <taxon>Philodinidae</taxon>
        <taxon>Rotaria</taxon>
    </lineage>
</organism>
<evidence type="ECO:0000259" key="8">
    <source>
        <dbReference type="Pfam" id="PF12359"/>
    </source>
</evidence>
<comment type="catalytic activity">
    <reaction evidence="1">
        <text>Thiol-dependent hydrolysis of ester, thioester, amide, peptide and isopeptide bonds formed by the C-terminal Gly of ubiquitin (a 76-residue protein attached to proteins as an intracellular targeting signal).</text>
        <dbReference type="EC" id="3.4.19.12"/>
    </reaction>
</comment>
<dbReference type="Proteomes" id="UP000663864">
    <property type="component" value="Unassembled WGS sequence"/>
</dbReference>
<reference evidence="9" key="1">
    <citation type="submission" date="2021-02" db="EMBL/GenBank/DDBJ databases">
        <authorList>
            <person name="Nowell W R."/>
        </authorList>
    </citation>
    <scope>NUCLEOTIDE SEQUENCE</scope>
</reference>
<evidence type="ECO:0000256" key="4">
    <source>
        <dbReference type="ARBA" id="ARBA00022786"/>
    </source>
</evidence>
<dbReference type="InterPro" id="IPR022099">
    <property type="entry name" value="DUF3638"/>
</dbReference>
<evidence type="ECO:0000256" key="1">
    <source>
        <dbReference type="ARBA" id="ARBA00000707"/>
    </source>
</evidence>
<comment type="caution">
    <text evidence="9">The sequence shown here is derived from an EMBL/GenBank/DDBJ whole genome shotgun (WGS) entry which is preliminary data.</text>
</comment>
<keyword evidence="3" id="KW-0645">Protease</keyword>
<keyword evidence="6" id="KW-0788">Thiol protease</keyword>
<dbReference type="Pfam" id="PF12359">
    <property type="entry name" value="DUF3645"/>
    <property type="match status" value="2"/>
</dbReference>
<protein>
    <recommendedName>
        <fullName evidence="2">ubiquitinyl hydrolase 1</fullName>
        <ecNumber evidence="2">3.4.19.12</ecNumber>
    </recommendedName>
</protein>
<evidence type="ECO:0000313" key="9">
    <source>
        <dbReference type="EMBL" id="CAF1148813.1"/>
    </source>
</evidence>
<keyword evidence="5" id="KW-0378">Hydrolase</keyword>
<dbReference type="InterPro" id="IPR051346">
    <property type="entry name" value="OTU_Deubiquitinase"/>
</dbReference>
<keyword evidence="4" id="KW-0833">Ubl conjugation pathway</keyword>
<evidence type="ECO:0000256" key="6">
    <source>
        <dbReference type="ARBA" id="ARBA00022807"/>
    </source>
</evidence>
<dbReference type="GO" id="GO:0004843">
    <property type="term" value="F:cysteine-type deubiquitinase activity"/>
    <property type="evidence" value="ECO:0007669"/>
    <property type="project" value="UniProtKB-EC"/>
</dbReference>
<dbReference type="EC" id="3.4.19.12" evidence="2"/>
<dbReference type="EMBL" id="CAJNOT010001121">
    <property type="protein sequence ID" value="CAF1148813.1"/>
    <property type="molecule type" value="Genomic_DNA"/>
</dbReference>
<evidence type="ECO:0000259" key="7">
    <source>
        <dbReference type="Pfam" id="PF12340"/>
    </source>
</evidence>
<feature type="domain" description="DUF3645" evidence="8">
    <location>
        <begin position="405"/>
        <end position="436"/>
    </location>
</feature>
<feature type="domain" description="DUF3638" evidence="7">
    <location>
        <begin position="204"/>
        <end position="257"/>
    </location>
</feature>
<dbReference type="GO" id="GO:0071947">
    <property type="term" value="P:protein deubiquitination involved in ubiquitin-dependent protein catabolic process"/>
    <property type="evidence" value="ECO:0007669"/>
    <property type="project" value="TreeGrafter"/>
</dbReference>
<dbReference type="GO" id="GO:0005737">
    <property type="term" value="C:cytoplasm"/>
    <property type="evidence" value="ECO:0007669"/>
    <property type="project" value="TreeGrafter"/>
</dbReference>
<gene>
    <name evidence="9" type="ORF">ZHD862_LOCUS20052</name>
</gene>
<evidence type="ECO:0000256" key="2">
    <source>
        <dbReference type="ARBA" id="ARBA00012759"/>
    </source>
</evidence>
<dbReference type="PANTHER" id="PTHR13367">
    <property type="entry name" value="UBIQUITIN THIOESTERASE"/>
    <property type="match status" value="1"/>
</dbReference>
<feature type="domain" description="DUF3645" evidence="8">
    <location>
        <begin position="872"/>
        <end position="900"/>
    </location>
</feature>
<dbReference type="PANTHER" id="PTHR13367:SF28">
    <property type="entry name" value="UBIQUITIN THIOESTERASE ZRANB1"/>
    <property type="match status" value="1"/>
</dbReference>
<accession>A0A814SL14</accession>
<evidence type="ECO:0000256" key="3">
    <source>
        <dbReference type="ARBA" id="ARBA00022670"/>
    </source>
</evidence>
<dbReference type="GO" id="GO:0005634">
    <property type="term" value="C:nucleus"/>
    <property type="evidence" value="ECO:0007669"/>
    <property type="project" value="TreeGrafter"/>
</dbReference>
<proteinExistence type="predicted"/>
<dbReference type="Pfam" id="PF12340">
    <property type="entry name" value="DUF3638"/>
    <property type="match status" value="1"/>
</dbReference>